<dbReference type="InterPro" id="IPR016193">
    <property type="entry name" value="Cytidine_deaminase-like"/>
</dbReference>
<dbReference type="PROSITE" id="PS00903">
    <property type="entry name" value="CYT_DCMP_DEAMINASES_1"/>
    <property type="match status" value="1"/>
</dbReference>
<evidence type="ECO:0000256" key="4">
    <source>
        <dbReference type="ARBA" id="ARBA00012783"/>
    </source>
</evidence>
<dbReference type="GO" id="GO:0005829">
    <property type="term" value="C:cytosol"/>
    <property type="evidence" value="ECO:0007669"/>
    <property type="project" value="TreeGrafter"/>
</dbReference>
<feature type="binding site" evidence="11">
    <location>
        <begin position="46"/>
        <end position="52"/>
    </location>
    <ligand>
        <name>substrate</name>
    </ligand>
</feature>
<organism evidence="15 16">
    <name type="scientific">Tropilaelaps mercedesae</name>
    <dbReference type="NCBI Taxonomy" id="418985"/>
    <lineage>
        <taxon>Eukaryota</taxon>
        <taxon>Metazoa</taxon>
        <taxon>Ecdysozoa</taxon>
        <taxon>Arthropoda</taxon>
        <taxon>Chelicerata</taxon>
        <taxon>Arachnida</taxon>
        <taxon>Acari</taxon>
        <taxon>Parasitiformes</taxon>
        <taxon>Mesostigmata</taxon>
        <taxon>Gamasina</taxon>
        <taxon>Dermanyssoidea</taxon>
        <taxon>Laelapidae</taxon>
        <taxon>Tropilaelaps</taxon>
    </lineage>
</organism>
<dbReference type="PANTHER" id="PTHR11644:SF2">
    <property type="entry name" value="CYTIDINE DEAMINASE"/>
    <property type="match status" value="1"/>
</dbReference>
<dbReference type="GO" id="GO:0004126">
    <property type="term" value="F:cytidine deaminase activity"/>
    <property type="evidence" value="ECO:0007669"/>
    <property type="project" value="UniProtKB-UniRule"/>
</dbReference>
<evidence type="ECO:0000256" key="9">
    <source>
        <dbReference type="ARBA" id="ARBA00049558"/>
    </source>
</evidence>
<dbReference type="PANTHER" id="PTHR11644">
    <property type="entry name" value="CYTIDINE DEAMINASE"/>
    <property type="match status" value="1"/>
</dbReference>
<gene>
    <name evidence="15" type="ORF">BIW11_07573</name>
</gene>
<dbReference type="GO" id="GO:0042802">
    <property type="term" value="F:identical protein binding"/>
    <property type="evidence" value="ECO:0007669"/>
    <property type="project" value="UniProtKB-ARBA"/>
</dbReference>
<dbReference type="OrthoDB" id="414540at2759"/>
<dbReference type="InParanoid" id="A0A1V9XTE6"/>
<comment type="function">
    <text evidence="2 13">This enzyme scavenges exogenous and endogenous cytidine and 2'-deoxycytidine for UMP synthesis.</text>
</comment>
<evidence type="ECO:0000256" key="3">
    <source>
        <dbReference type="ARBA" id="ARBA00006576"/>
    </source>
</evidence>
<accession>A0A1V9XTE6</accession>
<comment type="caution">
    <text evidence="15">The sequence shown here is derived from an EMBL/GenBank/DDBJ whole genome shotgun (WGS) entry which is preliminary data.</text>
</comment>
<dbReference type="FunCoup" id="A0A1V9XTE6">
    <property type="interactions" value="84"/>
</dbReference>
<dbReference type="Proteomes" id="UP000192247">
    <property type="component" value="Unassembled WGS sequence"/>
</dbReference>
<dbReference type="InterPro" id="IPR006262">
    <property type="entry name" value="Cyt_deam_tetra"/>
</dbReference>
<evidence type="ECO:0000256" key="1">
    <source>
        <dbReference type="ARBA" id="ARBA00001947"/>
    </source>
</evidence>
<evidence type="ECO:0000259" key="14">
    <source>
        <dbReference type="PROSITE" id="PS51747"/>
    </source>
</evidence>
<comment type="cofactor">
    <cofactor evidence="1 12 13">
        <name>Zn(2+)</name>
        <dbReference type="ChEBI" id="CHEBI:29105"/>
    </cofactor>
</comment>
<dbReference type="AlphaFoldDB" id="A0A1V9XTE6"/>
<keyword evidence="7 12" id="KW-0862">Zinc</keyword>
<dbReference type="PROSITE" id="PS51747">
    <property type="entry name" value="CYT_DCMP_DEAMINASES_2"/>
    <property type="match status" value="1"/>
</dbReference>
<dbReference type="GO" id="GO:0072527">
    <property type="term" value="P:pyrimidine-containing compound metabolic process"/>
    <property type="evidence" value="ECO:0007669"/>
    <property type="project" value="UniProtKB-ARBA"/>
</dbReference>
<keyword evidence="5 12" id="KW-0479">Metal-binding</keyword>
<evidence type="ECO:0000256" key="11">
    <source>
        <dbReference type="PIRSR" id="PIRSR606262-2"/>
    </source>
</evidence>
<proteinExistence type="inferred from homology"/>
<keyword evidence="6 13" id="KW-0378">Hydrolase</keyword>
<evidence type="ECO:0000256" key="10">
    <source>
        <dbReference type="PIRSR" id="PIRSR606262-1"/>
    </source>
</evidence>
<comment type="catalytic activity">
    <reaction evidence="13">
        <text>2'-deoxycytidine + H2O + H(+) = 2'-deoxyuridine + NH4(+)</text>
        <dbReference type="Rhea" id="RHEA:13433"/>
        <dbReference type="ChEBI" id="CHEBI:15377"/>
        <dbReference type="ChEBI" id="CHEBI:15378"/>
        <dbReference type="ChEBI" id="CHEBI:15698"/>
        <dbReference type="ChEBI" id="CHEBI:16450"/>
        <dbReference type="ChEBI" id="CHEBI:28938"/>
        <dbReference type="EC" id="3.5.4.5"/>
    </reaction>
</comment>
<feature type="binding site" evidence="12">
    <location>
        <position position="89"/>
    </location>
    <ligand>
        <name>Zn(2+)</name>
        <dbReference type="ChEBI" id="CHEBI:29105"/>
        <note>catalytic</note>
    </ligand>
</feature>
<dbReference type="EC" id="3.5.4.5" evidence="4 13"/>
<dbReference type="InterPro" id="IPR002125">
    <property type="entry name" value="CMP_dCMP_dom"/>
</dbReference>
<feature type="domain" description="CMP/dCMP-type deaminase" evidence="14">
    <location>
        <begin position="5"/>
        <end position="133"/>
    </location>
</feature>
<dbReference type="InterPro" id="IPR050202">
    <property type="entry name" value="Cyt/Deoxycyt_deaminase"/>
</dbReference>
<feature type="binding site" evidence="12">
    <location>
        <position position="92"/>
    </location>
    <ligand>
        <name>Zn(2+)</name>
        <dbReference type="ChEBI" id="CHEBI:29105"/>
        <note>catalytic</note>
    </ligand>
</feature>
<dbReference type="SUPFAM" id="SSF53927">
    <property type="entry name" value="Cytidine deaminase-like"/>
    <property type="match status" value="1"/>
</dbReference>
<dbReference type="CDD" id="cd01283">
    <property type="entry name" value="cytidine_deaminase"/>
    <property type="match status" value="1"/>
</dbReference>
<evidence type="ECO:0000256" key="6">
    <source>
        <dbReference type="ARBA" id="ARBA00022801"/>
    </source>
</evidence>
<comment type="similarity">
    <text evidence="3 13">Belongs to the cytidine and deoxycytidylate deaminase family.</text>
</comment>
<evidence type="ECO:0000256" key="8">
    <source>
        <dbReference type="ARBA" id="ARBA00032005"/>
    </source>
</evidence>
<feature type="binding site" evidence="12">
    <location>
        <position position="57"/>
    </location>
    <ligand>
        <name>Zn(2+)</name>
        <dbReference type="ChEBI" id="CHEBI:29105"/>
        <note>catalytic</note>
    </ligand>
</feature>
<dbReference type="InterPro" id="IPR016192">
    <property type="entry name" value="APOBEC/CMP_deaminase_Zn-bd"/>
</dbReference>
<dbReference type="GO" id="GO:0055086">
    <property type="term" value="P:nucleobase-containing small molecule metabolic process"/>
    <property type="evidence" value="ECO:0007669"/>
    <property type="project" value="UniProtKB-ARBA"/>
</dbReference>
<dbReference type="NCBIfam" id="TIGR01354">
    <property type="entry name" value="cyt_deam_tetra"/>
    <property type="match status" value="1"/>
</dbReference>
<dbReference type="GO" id="GO:0008270">
    <property type="term" value="F:zinc ion binding"/>
    <property type="evidence" value="ECO:0007669"/>
    <property type="project" value="UniProtKB-UniRule"/>
</dbReference>
<dbReference type="Pfam" id="PF00383">
    <property type="entry name" value="dCMP_cyt_deam_1"/>
    <property type="match status" value="1"/>
</dbReference>
<comment type="catalytic activity">
    <reaction evidence="9 13">
        <text>cytidine + H2O + H(+) = uridine + NH4(+)</text>
        <dbReference type="Rhea" id="RHEA:16069"/>
        <dbReference type="ChEBI" id="CHEBI:15377"/>
        <dbReference type="ChEBI" id="CHEBI:15378"/>
        <dbReference type="ChEBI" id="CHEBI:16704"/>
        <dbReference type="ChEBI" id="CHEBI:17562"/>
        <dbReference type="ChEBI" id="CHEBI:28938"/>
        <dbReference type="EC" id="3.5.4.5"/>
    </reaction>
</comment>
<keyword evidence="16" id="KW-1185">Reference proteome</keyword>
<evidence type="ECO:0000313" key="15">
    <source>
        <dbReference type="EMBL" id="OQR76759.1"/>
    </source>
</evidence>
<evidence type="ECO:0000256" key="5">
    <source>
        <dbReference type="ARBA" id="ARBA00022723"/>
    </source>
</evidence>
<reference evidence="15 16" key="1">
    <citation type="journal article" date="2017" name="Gigascience">
        <title>Draft genome of the honey bee ectoparasitic mite, Tropilaelaps mercedesae, is shaped by the parasitic life history.</title>
        <authorList>
            <person name="Dong X."/>
            <person name="Armstrong S.D."/>
            <person name="Xia D."/>
            <person name="Makepeace B.L."/>
            <person name="Darby A.C."/>
            <person name="Kadowaki T."/>
        </authorList>
    </citation>
    <scope>NUCLEOTIDE SEQUENCE [LARGE SCALE GENOMIC DNA]</scope>
    <source>
        <strain evidence="15">Wuxi-XJTLU</strain>
    </source>
</reference>
<feature type="active site" description="Proton donor" evidence="10">
    <location>
        <position position="59"/>
    </location>
</feature>
<name>A0A1V9XTE6_9ACAR</name>
<protein>
    <recommendedName>
        <fullName evidence="4 13">Cytidine deaminase</fullName>
        <ecNumber evidence="4 13">3.5.4.5</ecNumber>
    </recommendedName>
    <alternativeName>
        <fullName evidence="8 13">Cytidine aminohydrolase</fullName>
    </alternativeName>
</protein>
<dbReference type="STRING" id="418985.A0A1V9XTE6"/>
<evidence type="ECO:0000256" key="2">
    <source>
        <dbReference type="ARBA" id="ARBA00003949"/>
    </source>
</evidence>
<dbReference type="Gene3D" id="3.40.140.10">
    <property type="entry name" value="Cytidine Deaminase, domain 2"/>
    <property type="match status" value="1"/>
</dbReference>
<sequence length="137" mass="14779">MIAEDVLQQLLQKAHEAKTNSYSPYSKVRVGAAVLTECGKILSGANVECASYGLGVCAERGVLTHAASQGFRRFKAIVVVSNLPEISPCGACRQFIAEFGYDTEVYTDCPGNGIRELRKQTVAELLPAPFLPSSIRN</sequence>
<evidence type="ECO:0000256" key="12">
    <source>
        <dbReference type="PIRSR" id="PIRSR606262-3"/>
    </source>
</evidence>
<dbReference type="FunFam" id="3.40.140.10:FF:000008">
    <property type="entry name" value="Cytidine deaminase"/>
    <property type="match status" value="1"/>
</dbReference>
<dbReference type="NCBIfam" id="NF004064">
    <property type="entry name" value="PRK05578.1"/>
    <property type="match status" value="1"/>
</dbReference>
<evidence type="ECO:0000313" key="16">
    <source>
        <dbReference type="Proteomes" id="UP000192247"/>
    </source>
</evidence>
<dbReference type="EMBL" id="MNPL01004425">
    <property type="protein sequence ID" value="OQR76759.1"/>
    <property type="molecule type" value="Genomic_DNA"/>
</dbReference>
<evidence type="ECO:0000256" key="7">
    <source>
        <dbReference type="ARBA" id="ARBA00022833"/>
    </source>
</evidence>
<evidence type="ECO:0000256" key="13">
    <source>
        <dbReference type="RuleBase" id="RU364006"/>
    </source>
</evidence>